<reference evidence="3" key="1">
    <citation type="journal article" date="2023" name="Commun. Biol.">
        <title>Genome analysis of Parmales, the sister group of diatoms, reveals the evolutionary specialization of diatoms from phago-mixotrophs to photoautotrophs.</title>
        <authorList>
            <person name="Ban H."/>
            <person name="Sato S."/>
            <person name="Yoshikawa S."/>
            <person name="Yamada K."/>
            <person name="Nakamura Y."/>
            <person name="Ichinomiya M."/>
            <person name="Sato N."/>
            <person name="Blanc-Mathieu R."/>
            <person name="Endo H."/>
            <person name="Kuwata A."/>
            <person name="Ogata H."/>
        </authorList>
    </citation>
    <scope>NUCLEOTIDE SEQUENCE [LARGE SCALE GENOMIC DNA]</scope>
    <source>
        <strain evidence="3">NIES 3700</strain>
    </source>
</reference>
<feature type="region of interest" description="Disordered" evidence="1">
    <location>
        <begin position="381"/>
        <end position="409"/>
    </location>
</feature>
<evidence type="ECO:0000313" key="3">
    <source>
        <dbReference type="Proteomes" id="UP001165122"/>
    </source>
</evidence>
<evidence type="ECO:0000256" key="1">
    <source>
        <dbReference type="SAM" id="MobiDB-lite"/>
    </source>
</evidence>
<evidence type="ECO:0000313" key="2">
    <source>
        <dbReference type="EMBL" id="GMH56009.1"/>
    </source>
</evidence>
<comment type="caution">
    <text evidence="2">The sequence shown here is derived from an EMBL/GenBank/DDBJ whole genome shotgun (WGS) entry which is preliminary data.</text>
</comment>
<dbReference type="Proteomes" id="UP001165122">
    <property type="component" value="Unassembled WGS sequence"/>
</dbReference>
<keyword evidence="3" id="KW-1185">Reference proteome</keyword>
<accession>A0A9W6ZK21</accession>
<feature type="region of interest" description="Disordered" evidence="1">
    <location>
        <begin position="30"/>
        <end position="49"/>
    </location>
</feature>
<dbReference type="OrthoDB" id="10457105at2759"/>
<gene>
    <name evidence="2" type="ORF">TrLO_g7670</name>
</gene>
<feature type="compositionally biased region" description="Acidic residues" evidence="1">
    <location>
        <begin position="34"/>
        <end position="47"/>
    </location>
</feature>
<dbReference type="AlphaFoldDB" id="A0A9W6ZK21"/>
<protein>
    <submittedName>
        <fullName evidence="2">Uncharacterized protein</fullName>
    </submittedName>
</protein>
<organism evidence="2 3">
    <name type="scientific">Triparma laevis f. longispina</name>
    <dbReference type="NCBI Taxonomy" id="1714387"/>
    <lineage>
        <taxon>Eukaryota</taxon>
        <taxon>Sar</taxon>
        <taxon>Stramenopiles</taxon>
        <taxon>Ochrophyta</taxon>
        <taxon>Bolidophyceae</taxon>
        <taxon>Parmales</taxon>
        <taxon>Triparmaceae</taxon>
        <taxon>Triparma</taxon>
    </lineage>
</organism>
<proteinExistence type="predicted"/>
<sequence>MSGWVEEFIKGVGGGGTTVKDLGRVGKWDKWPEEEVEQEDAEEEGAKEEDTTAGLVISMAVRLQGQIGNEIQILRVVENLKDWGAQLGVTFDVKFGHISGTRRRQVANEIRDCFDYFSGVDLGELSKAELQKGDNDILIGEREKRFQGQQLKEIIEHLKGSGGRIIVQRGVRIGLDGSIYFGDAESNIVSAESKASILDSIQRMQNVTGKMFKMNKAKCCAENYHPEKDEKVLHLRGFETEISRARSMGFHDLNEKNVVEFVGRGDTVIGDKVVIVKPSFVNATGIIMALKSGGVEVRVAEVPKGSPSTSDLCFMMKADHLMGNSLSTFVQEAIFLGDSTSSTLYAVGKEAKTESWERGENLIAAVQSVFTDPKMGSRFRGVRLAPISSPDQGGGQEEDYDEESQPLTPSAGVYSGQFNQIKQMSTRFDYAVGGDDDDSYLKLSDFQYAQWLAWGAGLSPDNSKFTKYMF</sequence>
<name>A0A9W6ZK21_9STRA</name>
<dbReference type="EMBL" id="BRXW01000450">
    <property type="protein sequence ID" value="GMH56009.1"/>
    <property type="molecule type" value="Genomic_DNA"/>
</dbReference>